<dbReference type="OrthoDB" id="7847400at2"/>
<protein>
    <recommendedName>
        <fullName evidence="4">Flagellar protein FliL</fullName>
    </recommendedName>
</protein>
<comment type="caution">
    <text evidence="1">The sequence shown here is derived from an EMBL/GenBank/DDBJ whole genome shotgun (WGS) entry which is preliminary data.</text>
</comment>
<proteinExistence type="predicted"/>
<dbReference type="AlphaFoldDB" id="A0A2N5XLW5"/>
<keyword evidence="3" id="KW-1185">Reference proteome</keyword>
<name>A0A2N5XLW5_9HYPH</name>
<sequence>MRYILLGFWIGAVAILSAYFSGLWMNKQNLIEIAETPQNTGMDYEETRAISVPMIADGKVHGYVVAQFVFTIEVEALQSLSVPPNPYIIDEAFRAIFNDPDINFSDLRKYDLDGLTQRIKDNVNARMKGDLVHDILVEEFSFFPKSMAHAG</sequence>
<dbReference type="EMBL" id="PKUQ01000050">
    <property type="protein sequence ID" value="PLW75509.1"/>
    <property type="molecule type" value="Genomic_DNA"/>
</dbReference>
<evidence type="ECO:0000313" key="1">
    <source>
        <dbReference type="EMBL" id="PLW75509.1"/>
    </source>
</evidence>
<evidence type="ECO:0008006" key="4">
    <source>
        <dbReference type="Google" id="ProtNLM"/>
    </source>
</evidence>
<dbReference type="RefSeq" id="WP_101532000.1">
    <property type="nucleotide sequence ID" value="NZ_JBFHIU010000088.1"/>
</dbReference>
<dbReference type="EMBL" id="PKUQ01000001">
    <property type="protein sequence ID" value="PLW78916.1"/>
    <property type="molecule type" value="Genomic_DNA"/>
</dbReference>
<reference evidence="1 3" key="1">
    <citation type="submission" date="2018-01" db="EMBL/GenBank/DDBJ databases">
        <title>The draft genome sequence of Cohaesibacter sp. H1304.</title>
        <authorList>
            <person name="Wang N.-N."/>
            <person name="Du Z.-J."/>
        </authorList>
    </citation>
    <scope>NUCLEOTIDE SEQUENCE [LARGE SCALE GENOMIC DNA]</scope>
    <source>
        <strain evidence="1 3">H1304</strain>
    </source>
</reference>
<gene>
    <name evidence="2" type="ORF">C0081_01370</name>
    <name evidence="1" type="ORF">C0081_19410</name>
</gene>
<evidence type="ECO:0000313" key="2">
    <source>
        <dbReference type="EMBL" id="PLW78916.1"/>
    </source>
</evidence>
<accession>A0A2N5XLW5</accession>
<organism evidence="1 3">
    <name type="scientific">Cohaesibacter celericrescens</name>
    <dbReference type="NCBI Taxonomy" id="2067669"/>
    <lineage>
        <taxon>Bacteria</taxon>
        <taxon>Pseudomonadati</taxon>
        <taxon>Pseudomonadota</taxon>
        <taxon>Alphaproteobacteria</taxon>
        <taxon>Hyphomicrobiales</taxon>
        <taxon>Cohaesibacteraceae</taxon>
    </lineage>
</organism>
<dbReference type="Proteomes" id="UP000234881">
    <property type="component" value="Unassembled WGS sequence"/>
</dbReference>
<evidence type="ECO:0000313" key="3">
    <source>
        <dbReference type="Proteomes" id="UP000234881"/>
    </source>
</evidence>